<evidence type="ECO:0000256" key="5">
    <source>
        <dbReference type="SAM" id="Phobius"/>
    </source>
</evidence>
<sequence>MSLLKSTTPTKRPKSLPSRLWHSFNKWGWTDHTTSDVIADEASHYRRIKTMLAISGVYHERECYTDFGRLIFLLYWQRNNALGILLKGLPWPTTSPADAPIRRMINCVFVMYIVHALGAITLTAYAFMTRIEDVSYYLESRLLTSVGGLYSHLILVKTIVLHVVTSVNVYHAILKVNADLKNLKKTNSQNSIEFNEKFQELYNTHNNLAEMVRTLDRFFQAYTFVLIALNIPVLVFTALDLMDNIESGAQTAIGIPLIAFCCIELTALTAMPAKMHVAMHNTASMILENPSIWFPYDESVYQIANVFVSHVRETNLGITLWGFAVVNKPTIMATVSVALTFFTFVVQAKWHENELHERFANLTNAASSSTMAVVLI</sequence>
<dbReference type="PANTHER" id="PTHR34492">
    <property type="entry name" value="GUSTATORY RECEPTOR FAMILY"/>
    <property type="match status" value="1"/>
</dbReference>
<evidence type="ECO:0000256" key="2">
    <source>
        <dbReference type="ARBA" id="ARBA00022692"/>
    </source>
</evidence>
<evidence type="ECO:0000256" key="3">
    <source>
        <dbReference type="ARBA" id="ARBA00022989"/>
    </source>
</evidence>
<keyword evidence="6" id="KW-1185">Reference proteome</keyword>
<feature type="transmembrane region" description="Helical" evidence="5">
    <location>
        <begin position="221"/>
        <end position="239"/>
    </location>
</feature>
<reference evidence="6" key="1">
    <citation type="journal article" date="2013" name="Genetics">
        <title>The draft genome and transcriptome of Panagrellus redivivus are shaped by the harsh demands of a free-living lifestyle.</title>
        <authorList>
            <person name="Srinivasan J."/>
            <person name="Dillman A.R."/>
            <person name="Macchietto M.G."/>
            <person name="Heikkinen L."/>
            <person name="Lakso M."/>
            <person name="Fracchia K.M."/>
            <person name="Antoshechkin I."/>
            <person name="Mortazavi A."/>
            <person name="Wong G."/>
            <person name="Sternberg P.W."/>
        </authorList>
    </citation>
    <scope>NUCLEOTIDE SEQUENCE [LARGE SCALE GENOMIC DNA]</scope>
    <source>
        <strain evidence="6">MT8872</strain>
    </source>
</reference>
<evidence type="ECO:0000313" key="7">
    <source>
        <dbReference type="WBParaSite" id="Pan_g3573.t1"/>
    </source>
</evidence>
<evidence type="ECO:0000256" key="1">
    <source>
        <dbReference type="ARBA" id="ARBA00004141"/>
    </source>
</evidence>
<dbReference type="WBParaSite" id="Pan_g3573.t1">
    <property type="protein sequence ID" value="Pan_g3573.t1"/>
    <property type="gene ID" value="Pan_g3573"/>
</dbReference>
<dbReference type="Proteomes" id="UP000492821">
    <property type="component" value="Unassembled WGS sequence"/>
</dbReference>
<accession>A0A7E4VUX6</accession>
<dbReference type="AlphaFoldDB" id="A0A7E4VUX6"/>
<organism evidence="6 7">
    <name type="scientific">Panagrellus redivivus</name>
    <name type="common">Microworm</name>
    <dbReference type="NCBI Taxonomy" id="6233"/>
    <lineage>
        <taxon>Eukaryota</taxon>
        <taxon>Metazoa</taxon>
        <taxon>Ecdysozoa</taxon>
        <taxon>Nematoda</taxon>
        <taxon>Chromadorea</taxon>
        <taxon>Rhabditida</taxon>
        <taxon>Tylenchina</taxon>
        <taxon>Panagrolaimomorpha</taxon>
        <taxon>Panagrolaimoidea</taxon>
        <taxon>Panagrolaimidae</taxon>
        <taxon>Panagrellus</taxon>
    </lineage>
</organism>
<dbReference type="PANTHER" id="PTHR34492:SF2">
    <property type="entry name" value="G PROTEIN-COUPLED RECEPTOR"/>
    <property type="match status" value="1"/>
</dbReference>
<keyword evidence="3 5" id="KW-1133">Transmembrane helix</keyword>
<evidence type="ECO:0000313" key="6">
    <source>
        <dbReference type="Proteomes" id="UP000492821"/>
    </source>
</evidence>
<evidence type="ECO:0000256" key="4">
    <source>
        <dbReference type="ARBA" id="ARBA00023136"/>
    </source>
</evidence>
<dbReference type="GO" id="GO:0050909">
    <property type="term" value="P:sensory perception of taste"/>
    <property type="evidence" value="ECO:0007669"/>
    <property type="project" value="InterPro"/>
</dbReference>
<reference evidence="7" key="2">
    <citation type="submission" date="2020-10" db="UniProtKB">
        <authorList>
            <consortium name="WormBaseParasite"/>
        </authorList>
    </citation>
    <scope>IDENTIFICATION</scope>
</reference>
<name>A0A7E4VUX6_PANRE</name>
<proteinExistence type="predicted"/>
<dbReference type="InterPro" id="IPR013604">
    <property type="entry name" value="7TM_chemorcpt"/>
</dbReference>
<dbReference type="Pfam" id="PF08395">
    <property type="entry name" value="7tm_7"/>
    <property type="match status" value="1"/>
</dbReference>
<comment type="subcellular location">
    <subcellularLocation>
        <location evidence="1">Membrane</location>
        <topology evidence="1">Multi-pass membrane protein</topology>
    </subcellularLocation>
</comment>
<feature type="transmembrane region" description="Helical" evidence="5">
    <location>
        <begin position="109"/>
        <end position="128"/>
    </location>
</feature>
<feature type="transmembrane region" description="Helical" evidence="5">
    <location>
        <begin position="148"/>
        <end position="174"/>
    </location>
</feature>
<feature type="transmembrane region" description="Helical" evidence="5">
    <location>
        <begin position="251"/>
        <end position="271"/>
    </location>
</feature>
<protein>
    <submittedName>
        <fullName evidence="7">Odorant receptor</fullName>
    </submittedName>
</protein>
<keyword evidence="4 5" id="KW-0472">Membrane</keyword>
<dbReference type="GO" id="GO:0016020">
    <property type="term" value="C:membrane"/>
    <property type="evidence" value="ECO:0007669"/>
    <property type="project" value="UniProtKB-SubCell"/>
</dbReference>
<keyword evidence="2 5" id="KW-0812">Transmembrane</keyword>